<feature type="domain" description="PIN" evidence="1">
    <location>
        <begin position="1"/>
        <end position="120"/>
    </location>
</feature>
<dbReference type="RefSeq" id="WP_338249683.1">
    <property type="nucleotide sequence ID" value="NZ_AP028907.1"/>
</dbReference>
<dbReference type="PANTHER" id="PTHR35901">
    <property type="entry name" value="RIBONUCLEASE VAPC3"/>
    <property type="match status" value="1"/>
</dbReference>
<proteinExistence type="predicted"/>
<dbReference type="GeneID" id="89289967"/>
<evidence type="ECO:0000313" key="2">
    <source>
        <dbReference type="EMBL" id="BES82399.1"/>
    </source>
</evidence>
<sequence>MIVLDTSILVDAVIPFDEHRRSIVRRVLRAVEEAGAVVYEPRLVLVELAGVLARYQPPDKVRSHVERIAEKLVIIDYGVLHDTAYRVALETGCRAADAFFIAAALHTGSLLATNDRIQAANAARMGVEAYYVLQQHQQLIERLRDAKEPLDTMDQ</sequence>
<dbReference type="SUPFAM" id="SSF88723">
    <property type="entry name" value="PIN domain-like"/>
    <property type="match status" value="1"/>
</dbReference>
<gene>
    <name evidence="2" type="ORF">PABY_19660</name>
</gene>
<evidence type="ECO:0000259" key="1">
    <source>
        <dbReference type="SMART" id="SM00670"/>
    </source>
</evidence>
<dbReference type="EMBL" id="AP028907">
    <property type="protein sequence ID" value="BES82399.1"/>
    <property type="molecule type" value="Genomic_DNA"/>
</dbReference>
<evidence type="ECO:0000313" key="3">
    <source>
        <dbReference type="Proteomes" id="UP001341135"/>
    </source>
</evidence>
<reference evidence="2 3" key="1">
    <citation type="submission" date="2023-09" db="EMBL/GenBank/DDBJ databases">
        <title>Pyrofollis japonicus gen. nov. sp. nov., a novel member of the family Pyrodictiaceae isolated from the Iheya North hydrothermal field.</title>
        <authorList>
            <person name="Miyazaki U."/>
            <person name="Sanari M."/>
            <person name="Tame A."/>
            <person name="Kitajima M."/>
            <person name="Okamoto A."/>
            <person name="Sawayama S."/>
            <person name="Miyazaki J."/>
            <person name="Takai K."/>
            <person name="Nakagawa S."/>
        </authorList>
    </citation>
    <scope>NUCLEOTIDE SEQUENCE [LARGE SCALE GENOMIC DNA]</scope>
    <source>
        <strain evidence="2 3">AV2</strain>
    </source>
</reference>
<dbReference type="Proteomes" id="UP001341135">
    <property type="component" value="Chromosome"/>
</dbReference>
<organism evidence="2 3">
    <name type="scientific">Pyrodictium abyssi</name>
    <dbReference type="NCBI Taxonomy" id="54256"/>
    <lineage>
        <taxon>Archaea</taxon>
        <taxon>Thermoproteota</taxon>
        <taxon>Thermoprotei</taxon>
        <taxon>Desulfurococcales</taxon>
        <taxon>Pyrodictiaceae</taxon>
        <taxon>Pyrodictium</taxon>
    </lineage>
</organism>
<name>A0ABN6ZQ99_9CREN</name>
<dbReference type="InterPro" id="IPR029060">
    <property type="entry name" value="PIN-like_dom_sf"/>
</dbReference>
<dbReference type="InterPro" id="IPR002716">
    <property type="entry name" value="PIN_dom"/>
</dbReference>
<protein>
    <submittedName>
        <fullName evidence="2">Type II toxin-antitoxin system VapC family toxin</fullName>
    </submittedName>
</protein>
<dbReference type="SMART" id="SM00670">
    <property type="entry name" value="PINc"/>
    <property type="match status" value="1"/>
</dbReference>
<dbReference type="Gene3D" id="3.40.50.1010">
    <property type="entry name" value="5'-nuclease"/>
    <property type="match status" value="1"/>
</dbReference>
<dbReference type="Pfam" id="PF01850">
    <property type="entry name" value="PIN"/>
    <property type="match status" value="1"/>
</dbReference>
<accession>A0ABN6ZQ99</accession>
<dbReference type="InterPro" id="IPR051619">
    <property type="entry name" value="TypeII_TA_RNase_PINc/VapC"/>
</dbReference>
<dbReference type="PANTHER" id="PTHR35901:SF1">
    <property type="entry name" value="EXONUCLEASE VAPC9"/>
    <property type="match status" value="1"/>
</dbReference>
<keyword evidence="3" id="KW-1185">Reference proteome</keyword>